<feature type="domain" description="Yip1" evidence="6">
    <location>
        <begin position="32"/>
        <end position="200"/>
    </location>
</feature>
<name>A0A2S0KNG2_9FIRM</name>
<gene>
    <name evidence="7" type="ORF">C5Q98_04695</name>
</gene>
<evidence type="ECO:0000313" key="7">
    <source>
        <dbReference type="EMBL" id="AVM42558.1"/>
    </source>
</evidence>
<evidence type="ECO:0000256" key="2">
    <source>
        <dbReference type="ARBA" id="ARBA00022692"/>
    </source>
</evidence>
<dbReference type="AlphaFoldDB" id="A0A2S0KNG2"/>
<feature type="transmembrane region" description="Helical" evidence="5">
    <location>
        <begin position="153"/>
        <end position="175"/>
    </location>
</feature>
<proteinExistence type="predicted"/>
<dbReference type="EMBL" id="CP027226">
    <property type="protein sequence ID" value="AVM42558.1"/>
    <property type="molecule type" value="Genomic_DNA"/>
</dbReference>
<accession>A0A2S0KNG2</accession>
<evidence type="ECO:0000313" key="8">
    <source>
        <dbReference type="Proteomes" id="UP000237947"/>
    </source>
</evidence>
<dbReference type="RefSeq" id="WP_106012514.1">
    <property type="nucleotide sequence ID" value="NZ_CP027226.1"/>
</dbReference>
<feature type="transmembrane region" description="Helical" evidence="5">
    <location>
        <begin position="51"/>
        <end position="67"/>
    </location>
</feature>
<keyword evidence="4 5" id="KW-0472">Membrane</keyword>
<evidence type="ECO:0000259" key="6">
    <source>
        <dbReference type="Pfam" id="PF04893"/>
    </source>
</evidence>
<organism evidence="7 8">
    <name type="scientific">Fastidiosipila sanguinis</name>
    <dbReference type="NCBI Taxonomy" id="236753"/>
    <lineage>
        <taxon>Bacteria</taxon>
        <taxon>Bacillati</taxon>
        <taxon>Bacillota</taxon>
        <taxon>Clostridia</taxon>
        <taxon>Eubacteriales</taxon>
        <taxon>Oscillospiraceae</taxon>
        <taxon>Fastidiosipila</taxon>
    </lineage>
</organism>
<feature type="transmembrane region" description="Helical" evidence="5">
    <location>
        <begin position="87"/>
        <end position="108"/>
    </location>
</feature>
<dbReference type="Pfam" id="PF04893">
    <property type="entry name" value="Yip1"/>
    <property type="match status" value="1"/>
</dbReference>
<comment type="subcellular location">
    <subcellularLocation>
        <location evidence="1">Membrane</location>
        <topology evidence="1">Multi-pass membrane protein</topology>
    </subcellularLocation>
</comment>
<sequence length="227" mass="25591">MENANVTSKRNLNFKKGLQQIKHDLIDFPLYIISSPFKGYGDIKFEGEGKTWVATVILLIFGFVQIIKEVYSGYLFNSNKPEDINILMIFATSVLPILLLTIANWSITTLMDGTGSMKDIYMVFTYSLYLPIIFNIIQVVLSNVMSLDESAFVYFFAGFSIVAYCLYAFIGLVTVHEFGFLKSVMAVILTIAAILIILFITVLLISLMGEVFIFIRTIISEIILHLS</sequence>
<evidence type="ECO:0000256" key="3">
    <source>
        <dbReference type="ARBA" id="ARBA00022989"/>
    </source>
</evidence>
<dbReference type="Proteomes" id="UP000237947">
    <property type="component" value="Chromosome"/>
</dbReference>
<dbReference type="OrthoDB" id="359441at2"/>
<evidence type="ECO:0000256" key="4">
    <source>
        <dbReference type="ARBA" id="ARBA00023136"/>
    </source>
</evidence>
<dbReference type="InterPro" id="IPR006977">
    <property type="entry name" value="Yip1_dom"/>
</dbReference>
<keyword evidence="2 5" id="KW-0812">Transmembrane</keyword>
<keyword evidence="3 5" id="KW-1133">Transmembrane helix</keyword>
<feature type="transmembrane region" description="Helical" evidence="5">
    <location>
        <begin position="187"/>
        <end position="215"/>
    </location>
</feature>
<feature type="transmembrane region" description="Helical" evidence="5">
    <location>
        <begin position="120"/>
        <end position="141"/>
    </location>
</feature>
<dbReference type="KEGG" id="fsa:C5Q98_04695"/>
<keyword evidence="8" id="KW-1185">Reference proteome</keyword>
<evidence type="ECO:0000256" key="5">
    <source>
        <dbReference type="SAM" id="Phobius"/>
    </source>
</evidence>
<reference evidence="8" key="1">
    <citation type="submission" date="2018-02" db="EMBL/GenBank/DDBJ databases">
        <authorList>
            <person name="Holder M.E."/>
            <person name="Ajami N.J."/>
            <person name="Petrosino J.F."/>
        </authorList>
    </citation>
    <scope>NUCLEOTIDE SEQUENCE [LARGE SCALE GENOMIC DNA]</scope>
    <source>
        <strain evidence="8">CCUG 47711</strain>
    </source>
</reference>
<evidence type="ECO:0000256" key="1">
    <source>
        <dbReference type="ARBA" id="ARBA00004141"/>
    </source>
</evidence>
<dbReference type="GO" id="GO:0016020">
    <property type="term" value="C:membrane"/>
    <property type="evidence" value="ECO:0007669"/>
    <property type="project" value="UniProtKB-SubCell"/>
</dbReference>
<protein>
    <recommendedName>
        <fullName evidence="6">Yip1 domain-containing protein</fullName>
    </recommendedName>
</protein>